<evidence type="ECO:0000256" key="1">
    <source>
        <dbReference type="ARBA" id="ARBA00022741"/>
    </source>
</evidence>
<evidence type="ECO:0000256" key="6">
    <source>
        <dbReference type="ARBA" id="ARBA00023163"/>
    </source>
</evidence>
<comment type="caution">
    <text evidence="9">The sequence shown here is derived from an EMBL/GenBank/DDBJ whole genome shotgun (WGS) entry which is preliminary data.</text>
</comment>
<dbReference type="Proteomes" id="UP000705867">
    <property type="component" value="Unassembled WGS sequence"/>
</dbReference>
<dbReference type="InterPro" id="IPR009057">
    <property type="entry name" value="Homeodomain-like_sf"/>
</dbReference>
<dbReference type="GO" id="GO:0043565">
    <property type="term" value="F:sequence-specific DNA binding"/>
    <property type="evidence" value="ECO:0007669"/>
    <property type="project" value="InterPro"/>
</dbReference>
<organism evidence="9 10">
    <name type="scientific">Candidatus Nitrobium versatile</name>
    <dbReference type="NCBI Taxonomy" id="2884831"/>
    <lineage>
        <taxon>Bacteria</taxon>
        <taxon>Pseudomonadati</taxon>
        <taxon>Nitrospirota</taxon>
        <taxon>Nitrospiria</taxon>
        <taxon>Nitrospirales</taxon>
        <taxon>Nitrospiraceae</taxon>
        <taxon>Candidatus Nitrobium</taxon>
    </lineage>
</organism>
<dbReference type="InterPro" id="IPR003593">
    <property type="entry name" value="AAA+_ATPase"/>
</dbReference>
<keyword evidence="6" id="KW-0804">Transcription</keyword>
<dbReference type="CDD" id="cd00009">
    <property type="entry name" value="AAA"/>
    <property type="match status" value="1"/>
</dbReference>
<keyword evidence="5" id="KW-0010">Activator</keyword>
<dbReference type="PANTHER" id="PTHR32071:SF119">
    <property type="entry name" value="SIGMA L-DEPENDENT TRANSCRIPTIONAL REGULATOR YPLP-RELATED"/>
    <property type="match status" value="1"/>
</dbReference>
<dbReference type="Gene3D" id="3.30.450.40">
    <property type="match status" value="1"/>
</dbReference>
<sequence>MVNGRNSPTCILYDIALTVSKSLDVQITLSDVLEKIISFMKVDAGIVFVIDEKTMELVPVISRNISEEIIRDIQDNMMKLGECVCGSVAQLDQEIVILEKASQDPRFTRDLQKKAGIEFYAGLPLNAKGKVIGVLCVITLTPYTVNEDMLDIMRAATVPISLAIENSKLFESVKREAEEKLRHFGYEGILGVSPKMTKVISLVKKVKDVTSSILVCGESGTGKELIARAIHFNSIRRERPFIAVNCAAIPENLLESELFGYMKGAFTGATVDKKGLLEMADAGTIFLDEINAMSKNLQAKLLRFLQSKTFFKVGGTTPVSVDARIIAATNQDLEEAVRSKDFREDLYYRLNVIKISLPPLKERAEDIPLLARYFVNKFNKKLGKNVRKISNEAMEKMIIYPWPGNIRELENTIERAVVVAETNEITTDDIPAEIATPSPNFKKDLSLESVEKEHILNVLTLVGGSKTMASSLLGVDFSTLWRKLRKYEVAHDCPLNVHEGNTPSVSARGGKKSKNKI</sequence>
<name>A0A953M2F5_9BACT</name>
<dbReference type="InterPro" id="IPR029016">
    <property type="entry name" value="GAF-like_dom_sf"/>
</dbReference>
<dbReference type="InterPro" id="IPR002197">
    <property type="entry name" value="HTH_Fis"/>
</dbReference>
<keyword evidence="2" id="KW-0067">ATP-binding</keyword>
<dbReference type="SMART" id="SM00065">
    <property type="entry name" value="GAF"/>
    <property type="match status" value="1"/>
</dbReference>
<dbReference type="Pfam" id="PF25601">
    <property type="entry name" value="AAA_lid_14"/>
    <property type="match status" value="1"/>
</dbReference>
<dbReference type="GO" id="GO:0006355">
    <property type="term" value="P:regulation of DNA-templated transcription"/>
    <property type="evidence" value="ECO:0007669"/>
    <property type="project" value="InterPro"/>
</dbReference>
<dbReference type="AlphaFoldDB" id="A0A953M2F5"/>
<accession>A0A953M2F5</accession>
<dbReference type="InterPro" id="IPR027417">
    <property type="entry name" value="P-loop_NTPase"/>
</dbReference>
<feature type="domain" description="Sigma-54 factor interaction" evidence="8">
    <location>
        <begin position="189"/>
        <end position="418"/>
    </location>
</feature>
<evidence type="ECO:0000259" key="8">
    <source>
        <dbReference type="PROSITE" id="PS50045"/>
    </source>
</evidence>
<dbReference type="SUPFAM" id="SSF46689">
    <property type="entry name" value="Homeodomain-like"/>
    <property type="match status" value="1"/>
</dbReference>
<keyword evidence="3" id="KW-0805">Transcription regulation</keyword>
<dbReference type="InterPro" id="IPR025662">
    <property type="entry name" value="Sigma_54_int_dom_ATP-bd_1"/>
</dbReference>
<proteinExistence type="predicted"/>
<dbReference type="Pfam" id="PF02954">
    <property type="entry name" value="HTH_8"/>
    <property type="match status" value="1"/>
</dbReference>
<dbReference type="PROSITE" id="PS00675">
    <property type="entry name" value="SIGMA54_INTERACT_1"/>
    <property type="match status" value="1"/>
</dbReference>
<evidence type="ECO:0000256" key="5">
    <source>
        <dbReference type="ARBA" id="ARBA00023159"/>
    </source>
</evidence>
<evidence type="ECO:0000313" key="9">
    <source>
        <dbReference type="EMBL" id="MBZ0157712.1"/>
    </source>
</evidence>
<evidence type="ECO:0000256" key="2">
    <source>
        <dbReference type="ARBA" id="ARBA00022840"/>
    </source>
</evidence>
<keyword evidence="1" id="KW-0547">Nucleotide-binding</keyword>
<dbReference type="Gene3D" id="3.40.50.300">
    <property type="entry name" value="P-loop containing nucleotide triphosphate hydrolases"/>
    <property type="match status" value="1"/>
</dbReference>
<dbReference type="EMBL" id="JAIOIV010000127">
    <property type="protein sequence ID" value="MBZ0157712.1"/>
    <property type="molecule type" value="Genomic_DNA"/>
</dbReference>
<dbReference type="Pfam" id="PF00158">
    <property type="entry name" value="Sigma54_activat"/>
    <property type="match status" value="1"/>
</dbReference>
<keyword evidence="4" id="KW-0238">DNA-binding</keyword>
<reference evidence="9" key="1">
    <citation type="journal article" date="2021" name="bioRxiv">
        <title>Unraveling nitrogen, sulfur and carbon metabolic pathways and microbial community transcriptional responses to substrate deprivation and toxicity stresses in a bioreactor mimicking anoxic brackish coastal sediment conditions.</title>
        <authorList>
            <person name="Martins P.D."/>
            <person name="Echeveste M.J."/>
            <person name="Arshad A."/>
            <person name="Kurth J."/>
            <person name="Ouboter H."/>
            <person name="Jetten M.S.M."/>
            <person name="Welte C.U."/>
        </authorList>
    </citation>
    <scope>NUCLEOTIDE SEQUENCE</scope>
    <source>
        <strain evidence="9">MAG_39</strain>
    </source>
</reference>
<gene>
    <name evidence="9" type="ORF">K8I29_16070</name>
</gene>
<dbReference type="InterPro" id="IPR002078">
    <property type="entry name" value="Sigma_54_int"/>
</dbReference>
<dbReference type="FunFam" id="1.10.8.60:FF:000014">
    <property type="entry name" value="DNA-binding transcriptional regulator NtrC"/>
    <property type="match status" value="1"/>
</dbReference>
<dbReference type="InterPro" id="IPR025944">
    <property type="entry name" value="Sigma_54_int_dom_CS"/>
</dbReference>
<dbReference type="Gene3D" id="1.10.10.60">
    <property type="entry name" value="Homeodomain-like"/>
    <property type="match status" value="1"/>
</dbReference>
<dbReference type="SUPFAM" id="SSF55781">
    <property type="entry name" value="GAF domain-like"/>
    <property type="match status" value="1"/>
</dbReference>
<evidence type="ECO:0000256" key="4">
    <source>
        <dbReference type="ARBA" id="ARBA00023125"/>
    </source>
</evidence>
<dbReference type="InterPro" id="IPR058031">
    <property type="entry name" value="AAA_lid_NorR"/>
</dbReference>
<dbReference type="PANTHER" id="PTHR32071">
    <property type="entry name" value="TRANSCRIPTIONAL REGULATORY PROTEIN"/>
    <property type="match status" value="1"/>
</dbReference>
<dbReference type="Pfam" id="PF01590">
    <property type="entry name" value="GAF"/>
    <property type="match status" value="1"/>
</dbReference>
<dbReference type="Gene3D" id="1.10.8.60">
    <property type="match status" value="1"/>
</dbReference>
<evidence type="ECO:0000313" key="10">
    <source>
        <dbReference type="Proteomes" id="UP000705867"/>
    </source>
</evidence>
<protein>
    <submittedName>
        <fullName evidence="9">Sigma 54-interacting transcriptional regulator</fullName>
    </submittedName>
</protein>
<feature type="region of interest" description="Disordered" evidence="7">
    <location>
        <begin position="498"/>
        <end position="517"/>
    </location>
</feature>
<dbReference type="PROSITE" id="PS00688">
    <property type="entry name" value="SIGMA54_INTERACT_3"/>
    <property type="match status" value="1"/>
</dbReference>
<dbReference type="SUPFAM" id="SSF52540">
    <property type="entry name" value="P-loop containing nucleoside triphosphate hydrolases"/>
    <property type="match status" value="1"/>
</dbReference>
<reference evidence="9" key="2">
    <citation type="submission" date="2021-08" db="EMBL/GenBank/DDBJ databases">
        <authorList>
            <person name="Dalcin Martins P."/>
        </authorList>
    </citation>
    <scope>NUCLEOTIDE SEQUENCE</scope>
    <source>
        <strain evidence="9">MAG_39</strain>
    </source>
</reference>
<dbReference type="SMART" id="SM00382">
    <property type="entry name" value="AAA"/>
    <property type="match status" value="1"/>
</dbReference>
<dbReference type="FunFam" id="3.40.50.300:FF:000006">
    <property type="entry name" value="DNA-binding transcriptional regulator NtrC"/>
    <property type="match status" value="1"/>
</dbReference>
<evidence type="ECO:0000256" key="7">
    <source>
        <dbReference type="SAM" id="MobiDB-lite"/>
    </source>
</evidence>
<dbReference type="InterPro" id="IPR003018">
    <property type="entry name" value="GAF"/>
</dbReference>
<dbReference type="PROSITE" id="PS50045">
    <property type="entry name" value="SIGMA54_INTERACT_4"/>
    <property type="match status" value="1"/>
</dbReference>
<dbReference type="GO" id="GO:0005524">
    <property type="term" value="F:ATP binding"/>
    <property type="evidence" value="ECO:0007669"/>
    <property type="project" value="UniProtKB-KW"/>
</dbReference>
<evidence type="ECO:0000256" key="3">
    <source>
        <dbReference type="ARBA" id="ARBA00023015"/>
    </source>
</evidence>